<dbReference type="EMBL" id="QQBC01000014">
    <property type="protein sequence ID" value="RDI61380.1"/>
    <property type="molecule type" value="Genomic_DNA"/>
</dbReference>
<evidence type="ECO:0008006" key="4">
    <source>
        <dbReference type="Google" id="ProtNLM"/>
    </source>
</evidence>
<evidence type="ECO:0000313" key="3">
    <source>
        <dbReference type="Proteomes" id="UP000254869"/>
    </source>
</evidence>
<sequence length="423" mass="44832">MRFRVPAAVRGWVDWLRRFAATTPGAIVAIVAAAVVLCLISGLVGATESHGRTARRDAALQHSEPLADAAQRLYVALSSADAAAATAFLFGGVESPQVRGRYQQALSEAAAALATTTAGADDADSRAIVAHIIADLPVYTGLVETARANNRQGFPVGSAYLREASDVMQNSLLPNASRLTAQRMAAVRDDQRALTGPPWFAVILLLIVIGGAIAASRILLRRTNRRVNLGLAVGACAAVLALLWIIVGTVVARGAIDTGRGGPAVRGENLAQARILAQQARTDEMLELITRGDTTDTERDFGAKSERLGAVLTQVGRGDSPAHQQLLRWLEGHRIQLDHYNAARYREAVDQAIGPGPEASTRRFTELDTSLRDDLAATRAELRTQLGAAGDAWFGSAAGTLVLMVFAAAGVVAGLWPRLKEFL</sequence>
<accession>A0A370HSV2</accession>
<dbReference type="AlphaFoldDB" id="A0A370HSV2"/>
<name>A0A370HSV2_9NOCA</name>
<feature type="transmembrane region" description="Helical" evidence="1">
    <location>
        <begin position="25"/>
        <end position="46"/>
    </location>
</feature>
<reference evidence="2 3" key="1">
    <citation type="submission" date="2018-07" db="EMBL/GenBank/DDBJ databases">
        <title>Genomic Encyclopedia of Type Strains, Phase IV (KMG-IV): sequencing the most valuable type-strain genomes for metagenomic binning, comparative biology and taxonomic classification.</title>
        <authorList>
            <person name="Goeker M."/>
        </authorList>
    </citation>
    <scope>NUCLEOTIDE SEQUENCE [LARGE SCALE GENOMIC DNA]</scope>
    <source>
        <strain evidence="2 3">DSM 44290</strain>
    </source>
</reference>
<comment type="caution">
    <text evidence="2">The sequence shown here is derived from an EMBL/GenBank/DDBJ whole genome shotgun (WGS) entry which is preliminary data.</text>
</comment>
<protein>
    <recommendedName>
        <fullName evidence="4">Secreted protein</fullName>
    </recommendedName>
</protein>
<dbReference type="RefSeq" id="WP_245998665.1">
    <property type="nucleotide sequence ID" value="NZ_QQBC01000014.1"/>
</dbReference>
<gene>
    <name evidence="2" type="ORF">DFR76_114105</name>
</gene>
<evidence type="ECO:0000256" key="1">
    <source>
        <dbReference type="SAM" id="Phobius"/>
    </source>
</evidence>
<keyword evidence="1" id="KW-1133">Transmembrane helix</keyword>
<keyword evidence="1" id="KW-0812">Transmembrane</keyword>
<feature type="transmembrane region" description="Helical" evidence="1">
    <location>
        <begin position="199"/>
        <end position="220"/>
    </location>
</feature>
<feature type="transmembrane region" description="Helical" evidence="1">
    <location>
        <begin position="392"/>
        <end position="416"/>
    </location>
</feature>
<dbReference type="STRING" id="1210086.GCA_001613105_06499"/>
<dbReference type="Proteomes" id="UP000254869">
    <property type="component" value="Unassembled WGS sequence"/>
</dbReference>
<keyword evidence="3" id="KW-1185">Reference proteome</keyword>
<organism evidence="2 3">
    <name type="scientific">Nocardia pseudobrasiliensis</name>
    <dbReference type="NCBI Taxonomy" id="45979"/>
    <lineage>
        <taxon>Bacteria</taxon>
        <taxon>Bacillati</taxon>
        <taxon>Actinomycetota</taxon>
        <taxon>Actinomycetes</taxon>
        <taxon>Mycobacteriales</taxon>
        <taxon>Nocardiaceae</taxon>
        <taxon>Nocardia</taxon>
    </lineage>
</organism>
<proteinExistence type="predicted"/>
<keyword evidence="1" id="KW-0472">Membrane</keyword>
<feature type="transmembrane region" description="Helical" evidence="1">
    <location>
        <begin position="227"/>
        <end position="247"/>
    </location>
</feature>
<evidence type="ECO:0000313" key="2">
    <source>
        <dbReference type="EMBL" id="RDI61380.1"/>
    </source>
</evidence>